<dbReference type="GO" id="GO:0042302">
    <property type="term" value="F:structural constituent of cuticle"/>
    <property type="evidence" value="ECO:0007669"/>
    <property type="project" value="UniProtKB-UniRule"/>
</dbReference>
<feature type="compositionally biased region" description="Basic and acidic residues" evidence="2">
    <location>
        <begin position="306"/>
        <end position="374"/>
    </location>
</feature>
<dbReference type="InterPro" id="IPR000618">
    <property type="entry name" value="Insect_cuticle"/>
</dbReference>
<name>A0A0A9WWR8_LYGHE</name>
<feature type="compositionally biased region" description="Basic and acidic residues" evidence="2">
    <location>
        <begin position="187"/>
        <end position="196"/>
    </location>
</feature>
<feature type="compositionally biased region" description="Basic and acidic residues" evidence="2">
    <location>
        <begin position="382"/>
        <end position="422"/>
    </location>
</feature>
<feature type="compositionally biased region" description="Basic and acidic residues" evidence="2">
    <location>
        <begin position="430"/>
        <end position="455"/>
    </location>
</feature>
<feature type="region of interest" description="Disordered" evidence="2">
    <location>
        <begin position="59"/>
        <end position="79"/>
    </location>
</feature>
<keyword evidence="1" id="KW-0193">Cuticle</keyword>
<gene>
    <name evidence="3" type="primary">CUO6_4</name>
    <name evidence="3" type="ORF">CM83_55980</name>
</gene>
<feature type="non-terminal residue" evidence="3">
    <location>
        <position position="1"/>
    </location>
</feature>
<feature type="region of interest" description="Disordered" evidence="2">
    <location>
        <begin position="182"/>
        <end position="455"/>
    </location>
</feature>
<reference evidence="3" key="1">
    <citation type="journal article" date="2014" name="PLoS ONE">
        <title>Transcriptome-Based Identification of ABC Transporters in the Western Tarnished Plant Bug Lygus hesperus.</title>
        <authorList>
            <person name="Hull J.J."/>
            <person name="Chaney K."/>
            <person name="Geib S.M."/>
            <person name="Fabrick J.A."/>
            <person name="Brent C.S."/>
            <person name="Walsh D."/>
            <person name="Lavine L.C."/>
        </authorList>
    </citation>
    <scope>NUCLEOTIDE SEQUENCE</scope>
</reference>
<dbReference type="PROSITE" id="PS51155">
    <property type="entry name" value="CHIT_BIND_RR_2"/>
    <property type="match status" value="1"/>
</dbReference>
<feature type="compositionally biased region" description="Acidic residues" evidence="2">
    <location>
        <begin position="65"/>
        <end position="75"/>
    </location>
</feature>
<sequence length="567" mass="63736">IARRPHQDATMSPLTTLIVIGLVGWVWAAPILPLPYQLVYLSPDPYGYHIAAPPEPVLTNRVSDEPVESPEEDDSDSKSYEVTQFHTEDQAGRIVYGFHSPDQVRMESRDPDGTVRGSYSYVDPYGNVVRMQYWDEGNGIHMAGNSLPVAVHQEAQYTPEVRAAREEHFRLYEAALATLRAAGLDDSPDHESERYPSGDYEEDPNPQSSEEVAEEEAPPSDDTVIVENASIDREPIPEYQKVPINQPQLRPIEHNVSPDNDDEDSEDDESVAIENPELLRTTWDRRGKSQDPSRAGSKPMSMEASATDHVEARALKPEEPQEDKTSSKKESGDSSKPTDKKEDKKVLPVKQEEQQESNKEQQESKSVNKDKEEVTEVPIEQDLQHADRRMAVGKDQEVQQAERRMTEEKVSEVQQAERRMAEEGVPEVQQAERRMAEEKVSNVQQAERRSLTEEKVEEVPEARAFFYHFAHQVPQQIPQPVERVEEDVTSQLEQLKQSYDANIAAATAQLAAVSQQSAAVPHESVSSRATGLGAIPIAAVHDSQVSPFQRQIIPNFHLRPVYVPPLN</sequence>
<dbReference type="AlphaFoldDB" id="A0A0A9WWR8"/>
<evidence type="ECO:0000313" key="3">
    <source>
        <dbReference type="EMBL" id="JAG12164.1"/>
    </source>
</evidence>
<proteinExistence type="predicted"/>
<feature type="compositionally biased region" description="Acidic residues" evidence="2">
    <location>
        <begin position="259"/>
        <end position="271"/>
    </location>
</feature>
<protein>
    <submittedName>
        <fullName evidence="3">Cuticle protein 6</fullName>
    </submittedName>
</protein>
<dbReference type="EMBL" id="GBHO01031440">
    <property type="protein sequence ID" value="JAG12164.1"/>
    <property type="molecule type" value="Transcribed_RNA"/>
</dbReference>
<organism evidence="3">
    <name type="scientific">Lygus hesperus</name>
    <name type="common">Western plant bug</name>
    <dbReference type="NCBI Taxonomy" id="30085"/>
    <lineage>
        <taxon>Eukaryota</taxon>
        <taxon>Metazoa</taxon>
        <taxon>Ecdysozoa</taxon>
        <taxon>Arthropoda</taxon>
        <taxon>Hexapoda</taxon>
        <taxon>Insecta</taxon>
        <taxon>Pterygota</taxon>
        <taxon>Neoptera</taxon>
        <taxon>Paraneoptera</taxon>
        <taxon>Hemiptera</taxon>
        <taxon>Heteroptera</taxon>
        <taxon>Panheteroptera</taxon>
        <taxon>Cimicomorpha</taxon>
        <taxon>Miridae</taxon>
        <taxon>Mirini</taxon>
        <taxon>Lygus</taxon>
    </lineage>
</organism>
<reference evidence="3" key="2">
    <citation type="submission" date="2014-07" db="EMBL/GenBank/DDBJ databases">
        <authorList>
            <person name="Hull J."/>
        </authorList>
    </citation>
    <scope>NUCLEOTIDE SEQUENCE</scope>
</reference>
<dbReference type="Pfam" id="PF00379">
    <property type="entry name" value="Chitin_bind_4"/>
    <property type="match status" value="1"/>
</dbReference>
<evidence type="ECO:0000256" key="1">
    <source>
        <dbReference type="PROSITE-ProRule" id="PRU00497"/>
    </source>
</evidence>
<feature type="compositionally biased region" description="Basic and acidic residues" evidence="2">
    <location>
        <begin position="282"/>
        <end position="291"/>
    </location>
</feature>
<evidence type="ECO:0000256" key="2">
    <source>
        <dbReference type="SAM" id="MobiDB-lite"/>
    </source>
</evidence>
<accession>A0A0A9WWR8</accession>